<feature type="signal peptide" evidence="1">
    <location>
        <begin position="1"/>
        <end position="19"/>
    </location>
</feature>
<feature type="chain" id="PRO_5047502254" evidence="1">
    <location>
        <begin position="20"/>
        <end position="215"/>
    </location>
</feature>
<protein>
    <submittedName>
        <fullName evidence="2">Uncharacterized protein</fullName>
    </submittedName>
</protein>
<reference evidence="3" key="1">
    <citation type="journal article" date="2019" name="Int. J. Syst. Evol. Microbiol.">
        <title>The Global Catalogue of Microorganisms (GCM) 10K type strain sequencing project: providing services to taxonomists for standard genome sequencing and annotation.</title>
        <authorList>
            <consortium name="The Broad Institute Genomics Platform"/>
            <consortium name="The Broad Institute Genome Sequencing Center for Infectious Disease"/>
            <person name="Wu L."/>
            <person name="Ma J."/>
        </authorList>
    </citation>
    <scope>NUCLEOTIDE SEQUENCE [LARGE SCALE GENOMIC DNA]</scope>
    <source>
        <strain evidence="3">DFY28</strain>
    </source>
</reference>
<evidence type="ECO:0000313" key="2">
    <source>
        <dbReference type="EMBL" id="MFD1785274.1"/>
    </source>
</evidence>
<proteinExistence type="predicted"/>
<evidence type="ECO:0000313" key="3">
    <source>
        <dbReference type="Proteomes" id="UP001597237"/>
    </source>
</evidence>
<keyword evidence="1" id="KW-0732">Signal</keyword>
<dbReference type="EMBL" id="JBHUEY010000006">
    <property type="protein sequence ID" value="MFD1785274.1"/>
    <property type="molecule type" value="Genomic_DNA"/>
</dbReference>
<accession>A0ABW4N716</accession>
<dbReference type="RefSeq" id="WP_377282226.1">
    <property type="nucleotide sequence ID" value="NZ_JBHRSI010000005.1"/>
</dbReference>
<dbReference type="PROSITE" id="PS51257">
    <property type="entry name" value="PROKAR_LIPOPROTEIN"/>
    <property type="match status" value="1"/>
</dbReference>
<keyword evidence="3" id="KW-1185">Reference proteome</keyword>
<comment type="caution">
    <text evidence="2">The sequence shown here is derived from an EMBL/GenBank/DDBJ whole genome shotgun (WGS) entry which is preliminary data.</text>
</comment>
<sequence length="215" mass="22633">MKRTLAVSVACGGALAALACPAAGQTLKTAEDAQKSSLTHAITAPLRDVNLMRSKIPVVLKDALDDPYRRPVPANCSGIIHEVTQLNDALGDDLDADNVKKVTMSGRAKEEALNAIAGLASDVIPFRGWVRKITGAEKHDKTVQQSIAAGAVRRAYLKGLGEARGCNPPGTPMHKPLADAPVLTENDVTAPPAVLTKQQAAPIQKIDVNQTFAPH</sequence>
<dbReference type="Proteomes" id="UP001597237">
    <property type="component" value="Unassembled WGS sequence"/>
</dbReference>
<organism evidence="2 3">
    <name type="scientific">Phenylobacterium terrae</name>
    <dbReference type="NCBI Taxonomy" id="2665495"/>
    <lineage>
        <taxon>Bacteria</taxon>
        <taxon>Pseudomonadati</taxon>
        <taxon>Pseudomonadota</taxon>
        <taxon>Alphaproteobacteria</taxon>
        <taxon>Caulobacterales</taxon>
        <taxon>Caulobacteraceae</taxon>
        <taxon>Phenylobacterium</taxon>
    </lineage>
</organism>
<name>A0ABW4N716_9CAUL</name>
<evidence type="ECO:0000256" key="1">
    <source>
        <dbReference type="SAM" id="SignalP"/>
    </source>
</evidence>
<gene>
    <name evidence="2" type="ORF">ACFSC0_17875</name>
</gene>